<comment type="caution">
    <text evidence="2">The sequence shown here is derived from an EMBL/GenBank/DDBJ whole genome shotgun (WGS) entry which is preliminary data.</text>
</comment>
<evidence type="ECO:0000313" key="2">
    <source>
        <dbReference type="EMBL" id="RVW79404.1"/>
    </source>
</evidence>
<gene>
    <name evidence="2" type="ORF">CK203_056080</name>
</gene>
<evidence type="ECO:0000313" key="3">
    <source>
        <dbReference type="Proteomes" id="UP000288805"/>
    </source>
</evidence>
<dbReference type="Pfam" id="PF07727">
    <property type="entry name" value="RVT_2"/>
    <property type="match status" value="1"/>
</dbReference>
<sequence length="254" mass="29298">MHSEFEMSMMGELNFFLGLQIKQLKEGTFINKAKYIRDLLKRFNMEESKTMKTPMCSSIKFDKNEKGKSIYSTMYRGMIGGGSQNEKVWKIEKVKTLIVLTKRSTGPRLVDWLWIGFLGRLEAKGFNCERLSLSTNHYSLASSSIWLLDESRLPLGHKASVQLSRLSRRLTKSTTHVFPYGRFLTRVFKNVDVDLIRETDFEALSTYDMYDDQSMVRMKFEKATDVGLSTQLSFIESSSRLAFTEPPHTEIPPP</sequence>
<dbReference type="EMBL" id="QGNW01000281">
    <property type="protein sequence ID" value="RVW79404.1"/>
    <property type="molecule type" value="Genomic_DNA"/>
</dbReference>
<name>A0A438H497_VITVI</name>
<organism evidence="2 3">
    <name type="scientific">Vitis vinifera</name>
    <name type="common">Grape</name>
    <dbReference type="NCBI Taxonomy" id="29760"/>
    <lineage>
        <taxon>Eukaryota</taxon>
        <taxon>Viridiplantae</taxon>
        <taxon>Streptophyta</taxon>
        <taxon>Embryophyta</taxon>
        <taxon>Tracheophyta</taxon>
        <taxon>Spermatophyta</taxon>
        <taxon>Magnoliopsida</taxon>
        <taxon>eudicotyledons</taxon>
        <taxon>Gunneridae</taxon>
        <taxon>Pentapetalae</taxon>
        <taxon>rosids</taxon>
        <taxon>Vitales</taxon>
        <taxon>Vitaceae</taxon>
        <taxon>Viteae</taxon>
        <taxon>Vitis</taxon>
    </lineage>
</organism>
<accession>A0A438H497</accession>
<protein>
    <recommendedName>
        <fullName evidence="1">Reverse transcriptase Ty1/copia-type domain-containing protein</fullName>
    </recommendedName>
</protein>
<reference evidence="2 3" key="1">
    <citation type="journal article" date="2018" name="PLoS Genet.">
        <title>Population sequencing reveals clonal diversity and ancestral inbreeding in the grapevine cultivar Chardonnay.</title>
        <authorList>
            <person name="Roach M.J."/>
            <person name="Johnson D.L."/>
            <person name="Bohlmann J."/>
            <person name="van Vuuren H.J."/>
            <person name="Jones S.J."/>
            <person name="Pretorius I.S."/>
            <person name="Schmidt S.A."/>
            <person name="Borneman A.R."/>
        </authorList>
    </citation>
    <scope>NUCLEOTIDE SEQUENCE [LARGE SCALE GENOMIC DNA]</scope>
    <source>
        <strain evidence="3">cv. Chardonnay</strain>
        <tissue evidence="2">Leaf</tissue>
    </source>
</reference>
<evidence type="ECO:0000259" key="1">
    <source>
        <dbReference type="Pfam" id="PF07727"/>
    </source>
</evidence>
<proteinExistence type="predicted"/>
<feature type="domain" description="Reverse transcriptase Ty1/copia-type" evidence="1">
    <location>
        <begin position="1"/>
        <end position="56"/>
    </location>
</feature>
<dbReference type="InterPro" id="IPR013103">
    <property type="entry name" value="RVT_2"/>
</dbReference>
<dbReference type="AlphaFoldDB" id="A0A438H497"/>
<dbReference type="Proteomes" id="UP000288805">
    <property type="component" value="Unassembled WGS sequence"/>
</dbReference>